<feature type="binding site" evidence="7">
    <location>
        <position position="57"/>
    </location>
    <ligand>
        <name>S-adenosyl-L-methionine</name>
        <dbReference type="ChEBI" id="CHEBI:59789"/>
    </ligand>
</feature>
<sequence length="260" mass="30749">MKSKYMKSPISWVGGKSRMIKKLLPMIPDHKGYVEVFGGAGWLLFGKEASKWEVLNDYDSNLMNFWWVVKNCPDQLIESFNFTLISRETFMQYKEIYKQNEYEDCIERAHIFYYLVKAGFGSSIVNPSFGTAKGKSNLNIDKIHDDILNTYERLKRVTIENKSFEDIIRIYDSPETFFFMDPPYRNTCDYPVGHFTDEQYIKLAELCKSMKSKFMITINKDKFIRDIFKGFHIMEQEVRYSLCKDISGRRNYGEFIISNH</sequence>
<dbReference type="GO" id="GO:0009307">
    <property type="term" value="P:DNA restriction-modification system"/>
    <property type="evidence" value="ECO:0007669"/>
    <property type="project" value="InterPro"/>
</dbReference>
<dbReference type="GO" id="GO:1904047">
    <property type="term" value="F:S-adenosyl-L-methionine binding"/>
    <property type="evidence" value="ECO:0007669"/>
    <property type="project" value="TreeGrafter"/>
</dbReference>
<dbReference type="EMBL" id="WHNX01000018">
    <property type="protein sequence ID" value="MPW26416.1"/>
    <property type="molecule type" value="Genomic_DNA"/>
</dbReference>
<evidence type="ECO:0000256" key="5">
    <source>
        <dbReference type="ARBA" id="ARBA00022691"/>
    </source>
</evidence>
<evidence type="ECO:0000256" key="3">
    <source>
        <dbReference type="ARBA" id="ARBA00022603"/>
    </source>
</evidence>
<dbReference type="InterPro" id="IPR029063">
    <property type="entry name" value="SAM-dependent_MTases_sf"/>
</dbReference>
<comment type="catalytic activity">
    <reaction evidence="6">
        <text>a 2'-deoxyadenosine in DNA + S-adenosyl-L-methionine = an N(6)-methyl-2'-deoxyadenosine in DNA + S-adenosyl-L-homocysteine + H(+)</text>
        <dbReference type="Rhea" id="RHEA:15197"/>
        <dbReference type="Rhea" id="RHEA-COMP:12418"/>
        <dbReference type="Rhea" id="RHEA-COMP:12419"/>
        <dbReference type="ChEBI" id="CHEBI:15378"/>
        <dbReference type="ChEBI" id="CHEBI:57856"/>
        <dbReference type="ChEBI" id="CHEBI:59789"/>
        <dbReference type="ChEBI" id="CHEBI:90615"/>
        <dbReference type="ChEBI" id="CHEBI:90616"/>
        <dbReference type="EC" id="2.1.1.72"/>
    </reaction>
</comment>
<dbReference type="GO" id="GO:0032259">
    <property type="term" value="P:methylation"/>
    <property type="evidence" value="ECO:0007669"/>
    <property type="project" value="UniProtKB-KW"/>
</dbReference>
<dbReference type="GO" id="GO:0009007">
    <property type="term" value="F:site-specific DNA-methyltransferase (adenine-specific) activity"/>
    <property type="evidence" value="ECO:0007669"/>
    <property type="project" value="UniProtKB-EC"/>
</dbReference>
<dbReference type="NCBIfam" id="TIGR00571">
    <property type="entry name" value="dam"/>
    <property type="match status" value="1"/>
</dbReference>
<dbReference type="PANTHER" id="PTHR30481:SF4">
    <property type="entry name" value="SITE-SPECIFIC DNA-METHYLTRANSFERASE (ADENINE-SPECIFIC)"/>
    <property type="match status" value="1"/>
</dbReference>
<keyword evidence="9" id="KW-1185">Reference proteome</keyword>
<dbReference type="PRINTS" id="PR00505">
    <property type="entry name" value="D12N6MTFRASE"/>
</dbReference>
<evidence type="ECO:0000313" key="8">
    <source>
        <dbReference type="EMBL" id="MPW26416.1"/>
    </source>
</evidence>
<name>A0A6A7KAK1_9FIRM</name>
<protein>
    <recommendedName>
        <fullName evidence="2">site-specific DNA-methyltransferase (adenine-specific)</fullName>
        <ecNumber evidence="2">2.1.1.72</ecNumber>
    </recommendedName>
</protein>
<dbReference type="GO" id="GO:0006298">
    <property type="term" value="P:mismatch repair"/>
    <property type="evidence" value="ECO:0007669"/>
    <property type="project" value="TreeGrafter"/>
</dbReference>
<proteinExistence type="inferred from homology"/>
<comment type="caution">
    <text evidence="8">The sequence shown here is derived from an EMBL/GenBank/DDBJ whole genome shotgun (WGS) entry which is preliminary data.</text>
</comment>
<dbReference type="SUPFAM" id="SSF53335">
    <property type="entry name" value="S-adenosyl-L-methionine-dependent methyltransferases"/>
    <property type="match status" value="1"/>
</dbReference>
<evidence type="ECO:0000256" key="1">
    <source>
        <dbReference type="ARBA" id="ARBA00006594"/>
    </source>
</evidence>
<keyword evidence="4 8" id="KW-0808">Transferase</keyword>
<feature type="binding site" evidence="7">
    <location>
        <position position="16"/>
    </location>
    <ligand>
        <name>S-adenosyl-L-methionine</name>
        <dbReference type="ChEBI" id="CHEBI:59789"/>
    </ligand>
</feature>
<feature type="binding site" evidence="7">
    <location>
        <position position="12"/>
    </location>
    <ligand>
        <name>S-adenosyl-L-methionine</name>
        <dbReference type="ChEBI" id="CHEBI:59789"/>
    </ligand>
</feature>
<dbReference type="InterPro" id="IPR012327">
    <property type="entry name" value="MeTrfase_D12"/>
</dbReference>
<dbReference type="InterPro" id="IPR012263">
    <property type="entry name" value="M_m6A_EcoRV"/>
</dbReference>
<evidence type="ECO:0000256" key="2">
    <source>
        <dbReference type="ARBA" id="ARBA00011900"/>
    </source>
</evidence>
<evidence type="ECO:0000256" key="6">
    <source>
        <dbReference type="ARBA" id="ARBA00047942"/>
    </source>
</evidence>
<feature type="binding site" evidence="7">
    <location>
        <position position="181"/>
    </location>
    <ligand>
        <name>S-adenosyl-L-methionine</name>
        <dbReference type="ChEBI" id="CHEBI:59789"/>
    </ligand>
</feature>
<dbReference type="AlphaFoldDB" id="A0A6A7KAK1"/>
<dbReference type="EC" id="2.1.1.72" evidence="2"/>
<dbReference type="Gene3D" id="1.10.1020.10">
    <property type="entry name" value="Adenine-specific Methyltransferase, Domain 2"/>
    <property type="match status" value="1"/>
</dbReference>
<organism evidence="8 9">
    <name type="scientific">Alkalibaculum sporogenes</name>
    <dbReference type="NCBI Taxonomy" id="2655001"/>
    <lineage>
        <taxon>Bacteria</taxon>
        <taxon>Bacillati</taxon>
        <taxon>Bacillota</taxon>
        <taxon>Clostridia</taxon>
        <taxon>Eubacteriales</taxon>
        <taxon>Eubacteriaceae</taxon>
        <taxon>Alkalibaculum</taxon>
    </lineage>
</organism>
<dbReference type="GO" id="GO:0043565">
    <property type="term" value="F:sequence-specific DNA binding"/>
    <property type="evidence" value="ECO:0007669"/>
    <property type="project" value="TreeGrafter"/>
</dbReference>
<keyword evidence="5" id="KW-0949">S-adenosyl-L-methionine</keyword>
<dbReference type="PANTHER" id="PTHR30481">
    <property type="entry name" value="DNA ADENINE METHYLASE"/>
    <property type="match status" value="1"/>
</dbReference>
<keyword evidence="3 8" id="KW-0489">Methyltransferase</keyword>
<reference evidence="8 9" key="1">
    <citation type="submission" date="2019-10" db="EMBL/GenBank/DDBJ databases">
        <title>Alkalibaculum tamaniensis sp.nov., a new alkaliphilic acetogen, isolated on methoxylated aromatics from a mud volcano.</title>
        <authorList>
            <person name="Khomyakova M.A."/>
            <person name="Merkel A.Y."/>
            <person name="Bonch-Osmolovskaya E.A."/>
            <person name="Slobodkin A.I."/>
        </authorList>
    </citation>
    <scope>NUCLEOTIDE SEQUENCE [LARGE SCALE GENOMIC DNA]</scope>
    <source>
        <strain evidence="8 9">M08DMB</strain>
    </source>
</reference>
<dbReference type="RefSeq" id="WP_152804898.1">
    <property type="nucleotide sequence ID" value="NZ_WHNX01000018.1"/>
</dbReference>
<comment type="similarity">
    <text evidence="1">Belongs to the N(4)/N(6)-methyltransferase family.</text>
</comment>
<accession>A0A6A7KAK1</accession>
<dbReference type="Gene3D" id="3.40.50.150">
    <property type="entry name" value="Vaccinia Virus protein VP39"/>
    <property type="match status" value="1"/>
</dbReference>
<dbReference type="InterPro" id="IPR023095">
    <property type="entry name" value="Ade_MeTrfase_dom_2"/>
</dbReference>
<evidence type="ECO:0000256" key="4">
    <source>
        <dbReference type="ARBA" id="ARBA00022679"/>
    </source>
</evidence>
<dbReference type="PIRSF" id="PIRSF000398">
    <property type="entry name" value="M_m6A_EcoRV"/>
    <property type="match status" value="1"/>
</dbReference>
<evidence type="ECO:0000313" key="9">
    <source>
        <dbReference type="Proteomes" id="UP000440004"/>
    </source>
</evidence>
<gene>
    <name evidence="8" type="ORF">GC105_11510</name>
</gene>
<dbReference type="Pfam" id="PF02086">
    <property type="entry name" value="MethyltransfD12"/>
    <property type="match status" value="1"/>
</dbReference>
<dbReference type="Proteomes" id="UP000440004">
    <property type="component" value="Unassembled WGS sequence"/>
</dbReference>
<evidence type="ECO:0000256" key="7">
    <source>
        <dbReference type="PIRSR" id="PIRSR000398-1"/>
    </source>
</evidence>